<keyword evidence="4 5" id="KW-0472">Membrane</keyword>
<feature type="transmembrane region" description="Helical" evidence="5">
    <location>
        <begin position="6"/>
        <end position="28"/>
    </location>
</feature>
<comment type="subcellular location">
    <subcellularLocation>
        <location evidence="1">Membrane</location>
        <topology evidence="1">Multi-pass membrane protein</topology>
    </subcellularLocation>
</comment>
<reference evidence="6 7" key="1">
    <citation type="journal article" date="2024" name="J Genomics">
        <title>Draft genome sequencing and assembly of Favolaschia claudopus CIRM-BRFM 2984 isolated from oak limbs.</title>
        <authorList>
            <person name="Navarro D."/>
            <person name="Drula E."/>
            <person name="Chaduli D."/>
            <person name="Cazenave R."/>
            <person name="Ahrendt S."/>
            <person name="Wang J."/>
            <person name="Lipzen A."/>
            <person name="Daum C."/>
            <person name="Barry K."/>
            <person name="Grigoriev I.V."/>
            <person name="Favel A."/>
            <person name="Rosso M.N."/>
            <person name="Martin F."/>
        </authorList>
    </citation>
    <scope>NUCLEOTIDE SEQUENCE [LARGE SCALE GENOMIC DNA]</scope>
    <source>
        <strain evidence="6 7">CIRM-BRFM 2984</strain>
    </source>
</reference>
<dbReference type="PANTHER" id="PTHR16201:SF37">
    <property type="entry name" value="PQ-LOOP REPEAT-CONTAINING PROTEIN"/>
    <property type="match status" value="1"/>
</dbReference>
<protein>
    <submittedName>
        <fullName evidence="6">PQ loop repeat-domain-containing protein</fullName>
    </submittedName>
</protein>
<evidence type="ECO:0000256" key="4">
    <source>
        <dbReference type="ARBA" id="ARBA00023136"/>
    </source>
</evidence>
<feature type="transmembrane region" description="Helical" evidence="5">
    <location>
        <begin position="40"/>
        <end position="60"/>
    </location>
</feature>
<dbReference type="InterPro" id="IPR051415">
    <property type="entry name" value="LAAT-1"/>
</dbReference>
<dbReference type="SMART" id="SM00679">
    <property type="entry name" value="CTNS"/>
    <property type="match status" value="2"/>
</dbReference>
<dbReference type="AlphaFoldDB" id="A0AAW0BFB7"/>
<evidence type="ECO:0000256" key="2">
    <source>
        <dbReference type="ARBA" id="ARBA00022692"/>
    </source>
</evidence>
<evidence type="ECO:0000256" key="3">
    <source>
        <dbReference type="ARBA" id="ARBA00022989"/>
    </source>
</evidence>
<sequence>MPLNPALGDVFGTIGTICWIVLIVPQIWKSWREKSTEGLSPALMLLWAFSWPFLAAYTILEELPVPLILEPHFFGTLCLISWCQCQHYGARRTWKASAFMALVVFLVFAAIEVMLIFSLRPAYNAGNKAAYDATQFFGIFSSVMIGVGLIPQFIEIWRRREVIGLSMTLLWLDVFGGICMDLSLIFQGQFDVVSGIIYTLIVVLELSVLACALVLNPRAEKRRQRQAQIAALTESTAIEKPALMAKLVLPAQPQRLDSSTSTVTLDEKHAEEAPIIECTTPPPQKTQFPVNAQDMAVSV</sequence>
<feature type="transmembrane region" description="Helical" evidence="5">
    <location>
        <begin position="66"/>
        <end position="85"/>
    </location>
</feature>
<feature type="transmembrane region" description="Helical" evidence="5">
    <location>
        <begin position="192"/>
        <end position="215"/>
    </location>
</feature>
<feature type="transmembrane region" description="Helical" evidence="5">
    <location>
        <begin position="129"/>
        <end position="150"/>
    </location>
</feature>
<feature type="transmembrane region" description="Helical" evidence="5">
    <location>
        <begin position="97"/>
        <end position="117"/>
    </location>
</feature>
<gene>
    <name evidence="6" type="ORF">R3P38DRAFT_3269633</name>
</gene>
<accession>A0AAW0BFB7</accession>
<evidence type="ECO:0000256" key="5">
    <source>
        <dbReference type="SAM" id="Phobius"/>
    </source>
</evidence>
<dbReference type="Gene3D" id="1.20.1280.290">
    <property type="match status" value="2"/>
</dbReference>
<name>A0AAW0BFB7_9AGAR</name>
<dbReference type="InterPro" id="IPR006603">
    <property type="entry name" value="PQ-loop_rpt"/>
</dbReference>
<dbReference type="Proteomes" id="UP001362999">
    <property type="component" value="Unassembled WGS sequence"/>
</dbReference>
<organism evidence="6 7">
    <name type="scientific">Favolaschia claudopus</name>
    <dbReference type="NCBI Taxonomy" id="2862362"/>
    <lineage>
        <taxon>Eukaryota</taxon>
        <taxon>Fungi</taxon>
        <taxon>Dikarya</taxon>
        <taxon>Basidiomycota</taxon>
        <taxon>Agaricomycotina</taxon>
        <taxon>Agaricomycetes</taxon>
        <taxon>Agaricomycetidae</taxon>
        <taxon>Agaricales</taxon>
        <taxon>Marasmiineae</taxon>
        <taxon>Mycenaceae</taxon>
        <taxon>Favolaschia</taxon>
    </lineage>
</organism>
<keyword evidence="2 5" id="KW-0812">Transmembrane</keyword>
<dbReference type="Pfam" id="PF04193">
    <property type="entry name" value="PQ-loop"/>
    <property type="match status" value="2"/>
</dbReference>
<dbReference type="GO" id="GO:0016020">
    <property type="term" value="C:membrane"/>
    <property type="evidence" value="ECO:0007669"/>
    <property type="project" value="UniProtKB-SubCell"/>
</dbReference>
<evidence type="ECO:0000313" key="7">
    <source>
        <dbReference type="Proteomes" id="UP001362999"/>
    </source>
</evidence>
<dbReference type="EMBL" id="JAWWNJ010000034">
    <property type="protein sequence ID" value="KAK7024880.1"/>
    <property type="molecule type" value="Genomic_DNA"/>
</dbReference>
<dbReference type="PANTHER" id="PTHR16201">
    <property type="entry name" value="SEVEN TRANSMEMBRANE PROTEIN 1-RELATED"/>
    <property type="match status" value="1"/>
</dbReference>
<feature type="transmembrane region" description="Helical" evidence="5">
    <location>
        <begin position="162"/>
        <end position="186"/>
    </location>
</feature>
<comment type="caution">
    <text evidence="6">The sequence shown here is derived from an EMBL/GenBank/DDBJ whole genome shotgun (WGS) entry which is preliminary data.</text>
</comment>
<evidence type="ECO:0000313" key="6">
    <source>
        <dbReference type="EMBL" id="KAK7024880.1"/>
    </source>
</evidence>
<evidence type="ECO:0000256" key="1">
    <source>
        <dbReference type="ARBA" id="ARBA00004141"/>
    </source>
</evidence>
<proteinExistence type="predicted"/>
<keyword evidence="3 5" id="KW-1133">Transmembrane helix</keyword>
<keyword evidence="7" id="KW-1185">Reference proteome</keyword>